<keyword evidence="3" id="KW-1185">Reference proteome</keyword>
<dbReference type="SMART" id="SM01008">
    <property type="entry name" value="Ald_Xan_dh_C"/>
    <property type="match status" value="1"/>
</dbReference>
<reference evidence="2 3" key="1">
    <citation type="submission" date="2016-11" db="EMBL/GenBank/DDBJ databases">
        <title>Trade-off between light-utilization and light-protection in marine flavobacteria.</title>
        <authorList>
            <person name="Kumagai Y."/>
        </authorList>
    </citation>
    <scope>NUCLEOTIDE SEQUENCE [LARGE SCALE GENOMIC DNA]</scope>
    <source>
        <strain evidence="2 3">NBRC 107125</strain>
    </source>
</reference>
<dbReference type="InterPro" id="IPR052516">
    <property type="entry name" value="N-heterocyclic_Hydroxylase"/>
</dbReference>
<protein>
    <recommendedName>
        <fullName evidence="1">Aldehyde oxidase/xanthine dehydrogenase a/b hammerhead domain-containing protein</fullName>
    </recommendedName>
</protein>
<dbReference type="InterPro" id="IPR037165">
    <property type="entry name" value="AldOxase/xan_DH_Mopterin-bd_sf"/>
</dbReference>
<gene>
    <name evidence="2" type="ORF">BST96_17480</name>
</gene>
<dbReference type="Proteomes" id="UP000193450">
    <property type="component" value="Chromosome"/>
</dbReference>
<dbReference type="InterPro" id="IPR046867">
    <property type="entry name" value="AldOxase/xan_DH_MoCoBD2"/>
</dbReference>
<feature type="domain" description="Aldehyde oxidase/xanthine dehydrogenase a/b hammerhead" evidence="1">
    <location>
        <begin position="228"/>
        <end position="311"/>
    </location>
</feature>
<dbReference type="AlphaFoldDB" id="A0A1X9NCI5"/>
<dbReference type="InterPro" id="IPR012368">
    <property type="entry name" value="OxRdtase_Mopterin-bd_su_IorB"/>
</dbReference>
<evidence type="ECO:0000313" key="3">
    <source>
        <dbReference type="Proteomes" id="UP000193450"/>
    </source>
</evidence>
<dbReference type="Pfam" id="PF02738">
    <property type="entry name" value="MoCoBD_1"/>
    <property type="match status" value="1"/>
</dbReference>
<dbReference type="SUPFAM" id="SSF56003">
    <property type="entry name" value="Molybdenum cofactor-binding domain"/>
    <property type="match status" value="2"/>
</dbReference>
<dbReference type="Gene3D" id="3.30.365.10">
    <property type="entry name" value="Aldehyde oxidase/xanthine dehydrogenase, molybdopterin binding domain"/>
    <property type="match status" value="4"/>
</dbReference>
<dbReference type="STRING" id="716816.BST96_17480"/>
<dbReference type="Gene3D" id="3.90.1170.50">
    <property type="entry name" value="Aldehyde oxidase/xanthine dehydrogenase, a/b hammerhead"/>
    <property type="match status" value="1"/>
</dbReference>
<evidence type="ECO:0000313" key="2">
    <source>
        <dbReference type="EMBL" id="ARN75740.1"/>
    </source>
</evidence>
<dbReference type="InterPro" id="IPR008274">
    <property type="entry name" value="AldOxase/xan_DH_MoCoBD1"/>
</dbReference>
<dbReference type="InterPro" id="IPR000674">
    <property type="entry name" value="Ald_Oxase/Xan_DH_a/b"/>
</dbReference>
<dbReference type="KEGG" id="osg:BST96_17480"/>
<evidence type="ECO:0000259" key="1">
    <source>
        <dbReference type="SMART" id="SM01008"/>
    </source>
</evidence>
<name>A0A1X9NCI5_9GAMM</name>
<organism evidence="2 3">
    <name type="scientific">Oceanicoccus sagamiensis</name>
    <dbReference type="NCBI Taxonomy" id="716816"/>
    <lineage>
        <taxon>Bacteria</taxon>
        <taxon>Pseudomonadati</taxon>
        <taxon>Pseudomonadota</taxon>
        <taxon>Gammaproteobacteria</taxon>
        <taxon>Cellvibrionales</taxon>
        <taxon>Spongiibacteraceae</taxon>
        <taxon>Oceanicoccus</taxon>
    </lineage>
</organism>
<accession>A0A1X9NCI5</accession>
<dbReference type="GO" id="GO:0016491">
    <property type="term" value="F:oxidoreductase activity"/>
    <property type="evidence" value="ECO:0007669"/>
    <property type="project" value="InterPro"/>
</dbReference>
<proteinExistence type="predicted"/>
<sequence>MAASGGLFLGISYQQLDDGDAAEKFASSGKQAIPFNAWLKISTDGTITVGIHRAEMGQGVVTSLASMLAEELDADWQSVDFEFTPVDRDYFNFGMMKGGQPFGDPSSNIGTGAGTWLVREVFHTMGLSITIGSSSIIDAWDTLRPAGARARDMLLSAAAKRWGVAKDQLKTEAGFVINPATNLKLSYGELAEAAATEKPPSKPTLKSPADFRLIGKNPSRLDDIVKVTGQASYGLDVELPDMLYATVVHSPIAGSLVDTFSSPPIKELSGVKAIFPVGKPAAETAVAVAAENSWLALQAAKTVEVTAKPPIDGIRDSLTIDYRKQLNDPEPVIFREDGDSSAVLSAALTNQHTSLSADYQVPYLAHVCMEPMNATAMLDNNQLTIWAPTQAHSMVRDIGAEISGLDPANVTVHCTFLGGGFGRRSELDFVEQAVSTAMRFSGRPVKVFWSREQDIQHDAYRPLAYSSIAGAVDSNGAITAIDYKLVTQSVVASLYKRTPNPRGGDARKDSSAVSAINPGIYNIPNLTVSFVPIDSHIPAGPWRSVSHSWNGFFIESFIDELAVASNLSPLLFRLNHLEQQPRHQAALKAVAEQVKGVANIGYAISESHRSVVAHAVEVEIINNQSLRVKRVVCAVDCGPVIHPNNVIAQVESSIIDGLSSALFEQITFKQGIAEQSNFNNYRRLRFNETPIIETILLDSPMERPGGMGEPAVPGVAPALTNAIYQATGIRIRALPVLNNPDFQPYQASYSTAESIS</sequence>
<dbReference type="PANTHER" id="PTHR47495">
    <property type="entry name" value="ALDEHYDE DEHYDROGENASE"/>
    <property type="match status" value="1"/>
</dbReference>
<dbReference type="PIRSF" id="PIRSF036389">
    <property type="entry name" value="IOR_B"/>
    <property type="match status" value="1"/>
</dbReference>
<dbReference type="PANTHER" id="PTHR47495:SF2">
    <property type="entry name" value="ALDEHYDE DEHYDROGENASE"/>
    <property type="match status" value="1"/>
</dbReference>
<dbReference type="Pfam" id="PF20256">
    <property type="entry name" value="MoCoBD_2"/>
    <property type="match status" value="2"/>
</dbReference>
<dbReference type="EMBL" id="CP019343">
    <property type="protein sequence ID" value="ARN75740.1"/>
    <property type="molecule type" value="Genomic_DNA"/>
</dbReference>